<reference evidence="1" key="1">
    <citation type="submission" date="2020-06" db="EMBL/GenBank/DDBJ databases">
        <authorList>
            <person name="Li T."/>
            <person name="Hu X."/>
            <person name="Zhang T."/>
            <person name="Song X."/>
            <person name="Zhang H."/>
            <person name="Dai N."/>
            <person name="Sheng W."/>
            <person name="Hou X."/>
            <person name="Wei L."/>
        </authorList>
    </citation>
    <scope>NUCLEOTIDE SEQUENCE</scope>
    <source>
        <strain evidence="1">KEN1</strain>
        <tissue evidence="1">Leaf</tissue>
    </source>
</reference>
<name>A0AAW2XGF2_9LAMI</name>
<organism evidence="1">
    <name type="scientific">Sesamum latifolium</name>
    <dbReference type="NCBI Taxonomy" id="2727402"/>
    <lineage>
        <taxon>Eukaryota</taxon>
        <taxon>Viridiplantae</taxon>
        <taxon>Streptophyta</taxon>
        <taxon>Embryophyta</taxon>
        <taxon>Tracheophyta</taxon>
        <taxon>Spermatophyta</taxon>
        <taxon>Magnoliopsida</taxon>
        <taxon>eudicotyledons</taxon>
        <taxon>Gunneridae</taxon>
        <taxon>Pentapetalae</taxon>
        <taxon>asterids</taxon>
        <taxon>lamiids</taxon>
        <taxon>Lamiales</taxon>
        <taxon>Pedaliaceae</taxon>
        <taxon>Sesamum</taxon>
    </lineage>
</organism>
<accession>A0AAW2XGF2</accession>
<proteinExistence type="predicted"/>
<dbReference type="AlphaFoldDB" id="A0AAW2XGF2"/>
<evidence type="ECO:0000313" key="1">
    <source>
        <dbReference type="EMBL" id="KAL0451256.1"/>
    </source>
</evidence>
<reference evidence="1" key="2">
    <citation type="journal article" date="2024" name="Plant">
        <title>Genomic evolution and insights into agronomic trait innovations of Sesamum species.</title>
        <authorList>
            <person name="Miao H."/>
            <person name="Wang L."/>
            <person name="Qu L."/>
            <person name="Liu H."/>
            <person name="Sun Y."/>
            <person name="Le M."/>
            <person name="Wang Q."/>
            <person name="Wei S."/>
            <person name="Zheng Y."/>
            <person name="Lin W."/>
            <person name="Duan Y."/>
            <person name="Cao H."/>
            <person name="Xiong S."/>
            <person name="Wang X."/>
            <person name="Wei L."/>
            <person name="Li C."/>
            <person name="Ma Q."/>
            <person name="Ju M."/>
            <person name="Zhao R."/>
            <person name="Li G."/>
            <person name="Mu C."/>
            <person name="Tian Q."/>
            <person name="Mei H."/>
            <person name="Zhang T."/>
            <person name="Gao T."/>
            <person name="Zhang H."/>
        </authorList>
    </citation>
    <scope>NUCLEOTIDE SEQUENCE</scope>
    <source>
        <strain evidence="1">KEN1</strain>
    </source>
</reference>
<comment type="caution">
    <text evidence="1">The sequence shown here is derived from an EMBL/GenBank/DDBJ whole genome shotgun (WGS) entry which is preliminary data.</text>
</comment>
<sequence length="67" mass="7168">MAGVRQFTGNSSTITPSVKAMPTCSSAVLPSLDIGHPAIPFGDTPIRLAIEGVHLLHGQEVVWRVFR</sequence>
<gene>
    <name evidence="1" type="ORF">Slati_1103700</name>
</gene>
<dbReference type="EMBL" id="JACGWN010000004">
    <property type="protein sequence ID" value="KAL0451256.1"/>
    <property type="molecule type" value="Genomic_DNA"/>
</dbReference>
<protein>
    <submittedName>
        <fullName evidence="1">Uncharacterized protein</fullName>
    </submittedName>
</protein>